<dbReference type="EnsemblMetazoa" id="SCAU001075-RA">
    <property type="protein sequence ID" value="SCAU001075-PA"/>
    <property type="gene ID" value="SCAU001075"/>
</dbReference>
<feature type="compositionally biased region" description="Polar residues" evidence="2">
    <location>
        <begin position="395"/>
        <end position="404"/>
    </location>
</feature>
<feature type="compositionally biased region" description="Low complexity" evidence="2">
    <location>
        <begin position="405"/>
        <end position="420"/>
    </location>
</feature>
<feature type="compositionally biased region" description="Acidic residues" evidence="2">
    <location>
        <begin position="190"/>
        <end position="200"/>
    </location>
</feature>
<dbReference type="OrthoDB" id="8070503at2759"/>
<feature type="region of interest" description="Disordered" evidence="2">
    <location>
        <begin position="1493"/>
        <end position="1519"/>
    </location>
</feature>
<dbReference type="Proteomes" id="UP000095300">
    <property type="component" value="Unassembled WGS sequence"/>
</dbReference>
<feature type="region of interest" description="Disordered" evidence="2">
    <location>
        <begin position="1295"/>
        <end position="1345"/>
    </location>
</feature>
<feature type="region of interest" description="Disordered" evidence="2">
    <location>
        <begin position="726"/>
        <end position="763"/>
    </location>
</feature>
<feature type="compositionally biased region" description="Polar residues" evidence="2">
    <location>
        <begin position="901"/>
        <end position="911"/>
    </location>
</feature>
<feature type="compositionally biased region" description="Low complexity" evidence="2">
    <location>
        <begin position="1124"/>
        <end position="1138"/>
    </location>
</feature>
<feature type="compositionally biased region" description="Low complexity" evidence="2">
    <location>
        <begin position="1630"/>
        <end position="1642"/>
    </location>
</feature>
<keyword evidence="1" id="KW-0175">Coiled coil</keyword>
<protein>
    <submittedName>
        <fullName evidence="3">Uncharacterized protein</fullName>
    </submittedName>
</protein>
<evidence type="ECO:0000313" key="3">
    <source>
        <dbReference type="EnsemblMetazoa" id="SCAU001075-PA"/>
    </source>
</evidence>
<keyword evidence="4" id="KW-1185">Reference proteome</keyword>
<feature type="region of interest" description="Disordered" evidence="2">
    <location>
        <begin position="936"/>
        <end position="961"/>
    </location>
</feature>
<reference evidence="3" key="1">
    <citation type="submission" date="2020-05" db="UniProtKB">
        <authorList>
            <consortium name="EnsemblMetazoa"/>
        </authorList>
    </citation>
    <scope>IDENTIFICATION</scope>
    <source>
        <strain evidence="3">USDA</strain>
    </source>
</reference>
<feature type="compositionally biased region" description="Basic and acidic residues" evidence="2">
    <location>
        <begin position="1095"/>
        <end position="1110"/>
    </location>
</feature>
<dbReference type="VEuPathDB" id="VectorBase:SCAU001075"/>
<feature type="compositionally biased region" description="Polar residues" evidence="2">
    <location>
        <begin position="1320"/>
        <end position="1332"/>
    </location>
</feature>
<sequence>MSLNITVNGKFVSKSCPKNPLLLDREKAKKELEEERRKKRLLQVREQSKKIAEKIRNDVKESKLKAKQKYESTKAEEFEQWRQKALQKNKMEYSEAIFQVGSAHKAAQAENKAQADKHKSKPQTYKEFRKQMLARKHDKENMPTTQTFCNQIHVCPNTVGQDKCCGNCKLTTDEAHKRKRYTSFSSSDSETTDSDEETSNEETLKETSSISCSMSPTKSATTTSNNIATQTSIIRAEKNLKKTPAVYMDVEVGSDDSILISAPLEINDKHAEYNRQFSRIIRVSPSKKKRNQQFKTETQKQTVSVASTTSNLGDYQAEVQDTCDQTKATTTKEKRFTLISDLVRKQGDLPKTFIRENSPSKRSTIEATAIQKSPRKFVALQTLSSSAERPPISRPISQNTITPGSPTKASNSTKSSKAIAGCNTQPTSISAASANNTALGGGTSSSSNSCRVQFYDYNSKITREGAQSQTNAKANRQRETVLPSAMDQANVENRLHYDRQQDMLAKNKQTEERSQKALERERIRRDCNDLTEKLEALTRKYPRQVPTNENPHIFQDKQLRMEGKMNTAIEKILKQPNVITCSELGQSETIRQQKVQEVNCDKKFGNGINVGIATSSGKALVSDGASSDSCCSILLGYVDDQSRQVRKDLEQTAEKDNGLKQKRLQNLLQRLDQLRNALLEELKSTQDKQKAGRTKTSPSEKETNYQQLIEDITNYRQERENIMIEDIVQQQKPKESKEIKNDKKSADKQHAKKNDQLPRLDEREKVLQQKEAILEEKVREFYKLQKHKNKSSASRQRKESGSEEPTSCSQNEDPSEIEEEEDKENVEYTAIETPVEIVIKVQGETKCIKMPSKNKRKPLHKKHPTQLATLIRSPQAKGTPRKKTTQRPMACKEKPTKSALGRQNSYDSNSTSYMSLPSQIPNQLGTLMDKNEKIHSQPLTDDTQTSTEDDSLRHQFKKPAPPLNPLVAQYVQRLLGMSRKAVQKLGVSSSDIETPNSTLVNTSANNSSCESLLISEERLACVESFVQENRSFIKELEQSLKSGNNSTLENSMRVLDEIWRKRFKQQREAPATKKVAAQKSTANHQSNSNDNKPQTMKDVKNTANKQRELVKTSQSRNKESQAQNPSKLLSSLSPNISNNKNQSVIEIESSPEFLSKIRKTQKVDKAVDALKAQELDKSEQDSQIARYAQLTENCTHRIAELTELINRVRQEKQRLLEVTLSSVSDNGRQSTEYLELPDGKSRTTNEAESSMASSNEEATAAASSTVDQKSAHPAKDIVRQIPKLSALEKNRQINASQDSGIAESRPITAQENRLDLDPISHTSTESQSNAQQRKMRPPPSLKRFSPQFQEDDLVHELSTILEVDTPGNSRIHTAVAHSSEERTNANGAAVEIPSHYPIMFPTFEEYVQRLNLDITQLNAEQSSQLQADFSLLKEEMQRSQTKDKKTPLQYKEFPSINGYTNQTKNEQITDEGDHLDESVNQLRINSLKPKQFPDVREYVQQRSDKKTTNSTPNDDQQLLLDTESLENITESESASLDIEKELKNRKILRNSFRYTKSKQIFSSTAHLDDGNEFYREMLEGESGIEKLSTSDNTIAILETDLKRMVHQWTTAEDGKKRNLIPQNKQLYQSLSSTTTSTTNSQSKAEKLQKSTSLEEISNEIGRPLNLRDFLTRELLKHANFSTSTSNSTSTSDDSLRSQFLYSLIGSLTPRTNAATSKSGQHTLDRQKTSTPVPMLSAQTHSTPSSRPPSNASSTQLFSGESRLSSVHGNDHSKDVRMQTSDAGVKADQSSE</sequence>
<feature type="compositionally biased region" description="Low complexity" evidence="2">
    <location>
        <begin position="1246"/>
        <end position="1265"/>
    </location>
</feature>
<evidence type="ECO:0000256" key="2">
    <source>
        <dbReference type="SAM" id="MobiDB-lite"/>
    </source>
</evidence>
<feature type="region of interest" description="Disordered" evidence="2">
    <location>
        <begin position="1630"/>
        <end position="1654"/>
    </location>
</feature>
<name>A0A1I8NQ62_STOCA</name>
<feature type="compositionally biased region" description="Basic and acidic residues" evidence="2">
    <location>
        <begin position="1493"/>
        <end position="1507"/>
    </location>
</feature>
<feature type="region of interest" description="Disordered" evidence="2">
    <location>
        <begin position="383"/>
        <end position="421"/>
    </location>
</feature>
<gene>
    <name evidence="3" type="primary">106083263</name>
</gene>
<evidence type="ECO:0000313" key="4">
    <source>
        <dbReference type="Proteomes" id="UP000095300"/>
    </source>
</evidence>
<feature type="region of interest" description="Disordered" evidence="2">
    <location>
        <begin position="105"/>
        <end position="125"/>
    </location>
</feature>
<accession>A0A1I8NQ62</accession>
<feature type="region of interest" description="Disordered" evidence="2">
    <location>
        <begin position="1226"/>
        <end position="1275"/>
    </location>
</feature>
<proteinExistence type="predicted"/>
<organism evidence="3 4">
    <name type="scientific">Stomoxys calcitrans</name>
    <name type="common">Stable fly</name>
    <name type="synonym">Conops calcitrans</name>
    <dbReference type="NCBI Taxonomy" id="35570"/>
    <lineage>
        <taxon>Eukaryota</taxon>
        <taxon>Metazoa</taxon>
        <taxon>Ecdysozoa</taxon>
        <taxon>Arthropoda</taxon>
        <taxon>Hexapoda</taxon>
        <taxon>Insecta</taxon>
        <taxon>Pterygota</taxon>
        <taxon>Neoptera</taxon>
        <taxon>Endopterygota</taxon>
        <taxon>Diptera</taxon>
        <taxon>Brachycera</taxon>
        <taxon>Muscomorpha</taxon>
        <taxon>Muscoidea</taxon>
        <taxon>Muscidae</taxon>
        <taxon>Stomoxys</taxon>
    </lineage>
</organism>
<feature type="region of interest" description="Disordered" evidence="2">
    <location>
        <begin position="1065"/>
        <end position="1138"/>
    </location>
</feature>
<feature type="compositionally biased region" description="Basic and acidic residues" evidence="2">
    <location>
        <begin position="732"/>
        <end position="763"/>
    </location>
</feature>
<feature type="compositionally biased region" description="Polar residues" evidence="2">
    <location>
        <begin position="1777"/>
        <end position="1791"/>
    </location>
</feature>
<feature type="region of interest" description="Disordered" evidence="2">
    <location>
        <begin position="179"/>
        <end position="224"/>
    </location>
</feature>
<evidence type="ECO:0000256" key="1">
    <source>
        <dbReference type="SAM" id="Coils"/>
    </source>
</evidence>
<dbReference type="KEGG" id="scac:106083263"/>
<feature type="coiled-coil region" evidence="1">
    <location>
        <begin position="1191"/>
        <end position="1218"/>
    </location>
</feature>
<feature type="region of interest" description="Disordered" evidence="2">
    <location>
        <begin position="1710"/>
        <end position="1791"/>
    </location>
</feature>
<feature type="compositionally biased region" description="Polar residues" evidence="2">
    <location>
        <begin position="1078"/>
        <end position="1094"/>
    </location>
</feature>
<feature type="compositionally biased region" description="Polar residues" evidence="2">
    <location>
        <begin position="206"/>
        <end position="224"/>
    </location>
</feature>
<feature type="compositionally biased region" description="Acidic residues" evidence="2">
    <location>
        <begin position="813"/>
        <end position="824"/>
    </location>
</feature>
<feature type="region of interest" description="Disordered" evidence="2">
    <location>
        <begin position="682"/>
        <end position="706"/>
    </location>
</feature>
<feature type="region of interest" description="Disordered" evidence="2">
    <location>
        <begin position="784"/>
        <end position="829"/>
    </location>
</feature>
<feature type="region of interest" description="Disordered" evidence="2">
    <location>
        <begin position="869"/>
        <end position="911"/>
    </location>
</feature>
<feature type="compositionally biased region" description="Polar residues" evidence="2">
    <location>
        <begin position="1111"/>
        <end position="1123"/>
    </location>
</feature>
<feature type="compositionally biased region" description="Polar residues" evidence="2">
    <location>
        <begin position="1728"/>
        <end position="1767"/>
    </location>
</feature>
<feature type="compositionally biased region" description="Polar residues" evidence="2">
    <location>
        <begin position="1710"/>
        <end position="1721"/>
    </location>
</feature>